<accession>A0AB34FVA1</accession>
<evidence type="ECO:0000313" key="2">
    <source>
        <dbReference type="EMBL" id="KAJ6442566.1"/>
    </source>
</evidence>
<reference evidence="2" key="1">
    <citation type="submission" date="2023-01" db="EMBL/GenBank/DDBJ databases">
        <title>The growth and conidiation of Purpureocillium lavendulum are regulated by nitrogen source and histone H3K14 acetylation.</title>
        <authorList>
            <person name="Tang P."/>
            <person name="Han J."/>
            <person name="Zhang C."/>
            <person name="Tang P."/>
            <person name="Qi F."/>
            <person name="Zhang K."/>
            <person name="Liang L."/>
        </authorList>
    </citation>
    <scope>NUCLEOTIDE SEQUENCE</scope>
    <source>
        <strain evidence="2">YMF1.00683</strain>
    </source>
</reference>
<dbReference type="AlphaFoldDB" id="A0AB34FVA1"/>
<evidence type="ECO:0000313" key="3">
    <source>
        <dbReference type="Proteomes" id="UP001163105"/>
    </source>
</evidence>
<feature type="region of interest" description="Disordered" evidence="1">
    <location>
        <begin position="22"/>
        <end position="67"/>
    </location>
</feature>
<protein>
    <submittedName>
        <fullName evidence="2">Extracellular protein</fullName>
    </submittedName>
</protein>
<name>A0AB34FVA1_9HYPO</name>
<feature type="region of interest" description="Disordered" evidence="1">
    <location>
        <begin position="308"/>
        <end position="327"/>
    </location>
</feature>
<feature type="compositionally biased region" description="Acidic residues" evidence="1">
    <location>
        <begin position="161"/>
        <end position="172"/>
    </location>
</feature>
<dbReference type="EMBL" id="JAQHRD010000003">
    <property type="protein sequence ID" value="KAJ6442566.1"/>
    <property type="molecule type" value="Genomic_DNA"/>
</dbReference>
<keyword evidence="3" id="KW-1185">Reference proteome</keyword>
<dbReference type="Proteomes" id="UP001163105">
    <property type="component" value="Unassembled WGS sequence"/>
</dbReference>
<gene>
    <name evidence="2" type="ORF">O9K51_03741</name>
</gene>
<sequence length="469" mass="52749">MGSMAPFHDLFDADATLQALADDSDRLQQARRRFETTPPVYRSRPSADITRLHSPGPATEEERRARDEKSRLFYVELHRHNSRPGAHFRMQSSKEVGFLLERWQEQFGSNCYGSLDDNKIAERIVCDRWRKWGIWADDWENTLESWSWTRWEHDMVPGDDGNGDDDDDDDDCPDAKGALDGDDGGARGPSKPPDAAISRLGYAPERTAEERDQDNSRPYNLFLLLVGVERQRLRERERPAGGPDPLDINTRAYDAVREQWKQQGIWRTTWGTLPGMTWKHEHPLREIIDEEAHLTLAELDDRQYLHARFPDRTNGGHDSIQEDSATPYSVQCHSPVRLAQDPISQEAQARHGGRSGPPTVVDEGSDDHPAENPFRLQWSGAKDLFGTAVSQPGSPSGKPRRQSGKGKSPKRRKRGTGAADNDRFSPQAGSEVPPVKGQGVARRSKRLAGKEAGAGSALRSSRRGKRKEE</sequence>
<evidence type="ECO:0000256" key="1">
    <source>
        <dbReference type="SAM" id="MobiDB-lite"/>
    </source>
</evidence>
<feature type="compositionally biased region" description="Basic residues" evidence="1">
    <location>
        <begin position="460"/>
        <end position="469"/>
    </location>
</feature>
<feature type="compositionally biased region" description="Basic residues" evidence="1">
    <location>
        <begin position="398"/>
        <end position="415"/>
    </location>
</feature>
<organism evidence="2 3">
    <name type="scientific">Purpureocillium lavendulum</name>
    <dbReference type="NCBI Taxonomy" id="1247861"/>
    <lineage>
        <taxon>Eukaryota</taxon>
        <taxon>Fungi</taxon>
        <taxon>Dikarya</taxon>
        <taxon>Ascomycota</taxon>
        <taxon>Pezizomycotina</taxon>
        <taxon>Sordariomycetes</taxon>
        <taxon>Hypocreomycetidae</taxon>
        <taxon>Hypocreales</taxon>
        <taxon>Ophiocordycipitaceae</taxon>
        <taxon>Purpureocillium</taxon>
    </lineage>
</organism>
<comment type="caution">
    <text evidence="2">The sequence shown here is derived from an EMBL/GenBank/DDBJ whole genome shotgun (WGS) entry which is preliminary data.</text>
</comment>
<feature type="compositionally biased region" description="Basic and acidic residues" evidence="1">
    <location>
        <begin position="23"/>
        <end position="35"/>
    </location>
</feature>
<feature type="region of interest" description="Disordered" evidence="1">
    <location>
        <begin position="344"/>
        <end position="469"/>
    </location>
</feature>
<feature type="region of interest" description="Disordered" evidence="1">
    <location>
        <begin position="156"/>
        <end position="198"/>
    </location>
</feature>
<proteinExistence type="predicted"/>